<name>A0A5K7YKE9_9BACT</name>
<dbReference type="RefSeq" id="WP_155317088.1">
    <property type="nucleotide sequence ID" value="NZ_AP021874.1"/>
</dbReference>
<proteinExistence type="predicted"/>
<dbReference type="AlphaFoldDB" id="A0A5K7YKE9"/>
<protein>
    <submittedName>
        <fullName evidence="1">Uncharacterized protein</fullName>
    </submittedName>
</protein>
<evidence type="ECO:0000313" key="1">
    <source>
        <dbReference type="EMBL" id="BBO69003.1"/>
    </source>
</evidence>
<accession>A0A5K7YKE9</accession>
<gene>
    <name evidence="1" type="ORF">DSCA_29330</name>
</gene>
<dbReference type="KEGG" id="dalk:DSCA_29330"/>
<evidence type="ECO:0000313" key="2">
    <source>
        <dbReference type="Proteomes" id="UP000427906"/>
    </source>
</evidence>
<dbReference type="EMBL" id="AP021874">
    <property type="protein sequence ID" value="BBO69003.1"/>
    <property type="molecule type" value="Genomic_DNA"/>
</dbReference>
<keyword evidence="2" id="KW-1185">Reference proteome</keyword>
<sequence length="221" mass="25868">METFEKRLKRFTFGNPREPFLNLVNTIANFVRPELKKTVENGQVYLFFLGSHAIIQNIAKNIFDKTGIGGTSCYLKNFVDGLSFDTKFSEISKNIHYMRNIVAHHILSHSMHNIILDEELECGWKQNNNDIRVNWHVYARHFLDAFNRGGKIYDWDQLLSPNELIVRQYQFICRYLELPKSHDICKVTIALKANINDKVVLHRQVKLIKKLICKNYNITGP</sequence>
<organism evidence="1 2">
    <name type="scientific">Desulfosarcina alkanivorans</name>
    <dbReference type="NCBI Taxonomy" id="571177"/>
    <lineage>
        <taxon>Bacteria</taxon>
        <taxon>Pseudomonadati</taxon>
        <taxon>Thermodesulfobacteriota</taxon>
        <taxon>Desulfobacteria</taxon>
        <taxon>Desulfobacterales</taxon>
        <taxon>Desulfosarcinaceae</taxon>
        <taxon>Desulfosarcina</taxon>
    </lineage>
</organism>
<reference evidence="1 2" key="1">
    <citation type="submission" date="2019-11" db="EMBL/GenBank/DDBJ databases">
        <title>Comparative genomics of hydrocarbon-degrading Desulfosarcina strains.</title>
        <authorList>
            <person name="Watanabe M."/>
            <person name="Kojima H."/>
            <person name="Fukui M."/>
        </authorList>
    </citation>
    <scope>NUCLEOTIDE SEQUENCE [LARGE SCALE GENOMIC DNA]</scope>
    <source>
        <strain evidence="1 2">PL12</strain>
    </source>
</reference>
<dbReference type="Proteomes" id="UP000427906">
    <property type="component" value="Chromosome"/>
</dbReference>